<dbReference type="SUPFAM" id="SSF55729">
    <property type="entry name" value="Acyl-CoA N-acyltransferases (Nat)"/>
    <property type="match status" value="1"/>
</dbReference>
<protein>
    <submittedName>
        <fullName evidence="2">GNAT family N-acetyltransferase</fullName>
        <ecNumber evidence="2">2.3.1.-</ecNumber>
    </submittedName>
</protein>
<comment type="caution">
    <text evidence="2">The sequence shown here is derived from an EMBL/GenBank/DDBJ whole genome shotgun (WGS) entry which is preliminary data.</text>
</comment>
<sequence length="172" mass="19167">MSQTVIVRLARAADADALAAIYGGHVLRGTASFEVDPPDAEEMRLRFSTVTSRGWPWFVAERDGAVIGYAYYSRFHTRHAYRFTCEDSIYVHEDHVGTGAGRALLTALIDHARDSGFREMIAVIGDAANTPSIALHEAFGFEHAGVLRRVGYKFDRWLDILYMQLNLKGDDG</sequence>
<gene>
    <name evidence="2" type="ORF">Q4F19_18750</name>
</gene>
<dbReference type="PANTHER" id="PTHR43072">
    <property type="entry name" value="N-ACETYLTRANSFERASE"/>
    <property type="match status" value="1"/>
</dbReference>
<dbReference type="Gene3D" id="3.40.630.30">
    <property type="match status" value="1"/>
</dbReference>
<dbReference type="InterPro" id="IPR000182">
    <property type="entry name" value="GNAT_dom"/>
</dbReference>
<keyword evidence="2" id="KW-0808">Transferase</keyword>
<evidence type="ECO:0000259" key="1">
    <source>
        <dbReference type="PROSITE" id="PS51186"/>
    </source>
</evidence>
<name>A0ABT8YFH1_9SPHN</name>
<dbReference type="EMBL" id="JAUOTP010000010">
    <property type="protein sequence ID" value="MDO6416430.1"/>
    <property type="molecule type" value="Genomic_DNA"/>
</dbReference>
<evidence type="ECO:0000313" key="3">
    <source>
        <dbReference type="Proteomes" id="UP001169764"/>
    </source>
</evidence>
<keyword evidence="3" id="KW-1185">Reference proteome</keyword>
<dbReference type="RefSeq" id="WP_303545959.1">
    <property type="nucleotide sequence ID" value="NZ_JAUOTP010000010.1"/>
</dbReference>
<reference evidence="2" key="1">
    <citation type="submission" date="2023-07" db="EMBL/GenBank/DDBJ databases">
        <authorList>
            <person name="Kim M."/>
        </authorList>
    </citation>
    <scope>NUCLEOTIDE SEQUENCE</scope>
    <source>
        <strain evidence="2">BIUV-7</strain>
    </source>
</reference>
<dbReference type="CDD" id="cd04301">
    <property type="entry name" value="NAT_SF"/>
    <property type="match status" value="1"/>
</dbReference>
<proteinExistence type="predicted"/>
<dbReference type="Proteomes" id="UP001169764">
    <property type="component" value="Unassembled WGS sequence"/>
</dbReference>
<dbReference type="EC" id="2.3.1.-" evidence="2"/>
<accession>A0ABT8YFH1</accession>
<organism evidence="2 3">
    <name type="scientific">Sphingomonas natans</name>
    <dbReference type="NCBI Taxonomy" id="3063330"/>
    <lineage>
        <taxon>Bacteria</taxon>
        <taxon>Pseudomonadati</taxon>
        <taxon>Pseudomonadota</taxon>
        <taxon>Alphaproteobacteria</taxon>
        <taxon>Sphingomonadales</taxon>
        <taxon>Sphingomonadaceae</taxon>
        <taxon>Sphingomonas</taxon>
    </lineage>
</organism>
<keyword evidence="2" id="KW-0012">Acyltransferase</keyword>
<dbReference type="InterPro" id="IPR016181">
    <property type="entry name" value="Acyl_CoA_acyltransferase"/>
</dbReference>
<dbReference type="Pfam" id="PF13420">
    <property type="entry name" value="Acetyltransf_4"/>
    <property type="match status" value="1"/>
</dbReference>
<dbReference type="PANTHER" id="PTHR43072:SF8">
    <property type="entry name" value="ACYLTRANSFERASE FABY-RELATED"/>
    <property type="match status" value="1"/>
</dbReference>
<dbReference type="PROSITE" id="PS51186">
    <property type="entry name" value="GNAT"/>
    <property type="match status" value="1"/>
</dbReference>
<feature type="domain" description="N-acetyltransferase" evidence="1">
    <location>
        <begin position="5"/>
        <end position="168"/>
    </location>
</feature>
<dbReference type="GO" id="GO:0016746">
    <property type="term" value="F:acyltransferase activity"/>
    <property type="evidence" value="ECO:0007669"/>
    <property type="project" value="UniProtKB-KW"/>
</dbReference>
<evidence type="ECO:0000313" key="2">
    <source>
        <dbReference type="EMBL" id="MDO6416430.1"/>
    </source>
</evidence>